<dbReference type="EMBL" id="QJSQ01000036">
    <property type="protein sequence ID" value="PYE14909.1"/>
    <property type="molecule type" value="Genomic_DNA"/>
</dbReference>
<dbReference type="Pfam" id="PF07369">
    <property type="entry name" value="DUF1488"/>
    <property type="match status" value="1"/>
</dbReference>
<accession>A0A2U1AN48</accession>
<dbReference type="Proteomes" id="UP000247772">
    <property type="component" value="Unassembled WGS sequence"/>
</dbReference>
<comment type="caution">
    <text evidence="2">The sequence shown here is derived from an EMBL/GenBank/DDBJ whole genome shotgun (WGS) entry which is preliminary data.</text>
</comment>
<evidence type="ECO:0000313" key="4">
    <source>
        <dbReference type="Proteomes" id="UP000533533"/>
    </source>
</evidence>
<evidence type="ECO:0000313" key="1">
    <source>
        <dbReference type="EMBL" id="MBB2926533.1"/>
    </source>
</evidence>
<sequence length="102" mass="11164">MNIIFPDQPPHYDADRLALTFPATAGGMHVECAVTAEALEDHFGAASLLETDLRGAFLAHRAAIERAAARMIEATQSEAITLHSGYFRMYRDSDDAVKARSQ</sequence>
<dbReference type="OrthoDB" id="8967044at2"/>
<dbReference type="InterPro" id="IPR036692">
    <property type="entry name" value="Shew3726-like_sf"/>
</dbReference>
<keyword evidence="4" id="KW-1185">Reference proteome</keyword>
<evidence type="ECO:0000313" key="3">
    <source>
        <dbReference type="Proteomes" id="UP000247772"/>
    </source>
</evidence>
<protein>
    <submittedName>
        <fullName evidence="2">Uncharacterized protein DUF1488</fullName>
    </submittedName>
</protein>
<name>A0A2U1AN48_9BURK</name>
<reference evidence="2 3" key="1">
    <citation type="submission" date="2018-06" db="EMBL/GenBank/DDBJ databases">
        <title>Genomic Encyclopedia of Type Strains, Phase IV (KMG-V): Genome sequencing to study the core and pangenomes of soil and plant-associated prokaryotes.</title>
        <authorList>
            <person name="Whitman W."/>
        </authorList>
    </citation>
    <scope>NUCLEOTIDE SEQUENCE [LARGE SCALE GENOMIC DNA]</scope>
    <source>
        <strain evidence="2 3">SRCL-318</strain>
        <strain evidence="1 4">SRMrh-85</strain>
    </source>
</reference>
<dbReference type="RefSeq" id="WP_110382919.1">
    <property type="nucleotide sequence ID" value="NZ_JACHVZ010000003.1"/>
</dbReference>
<dbReference type="EMBL" id="JACHVZ010000003">
    <property type="protein sequence ID" value="MBB2926533.1"/>
    <property type="molecule type" value="Genomic_DNA"/>
</dbReference>
<dbReference type="SUPFAM" id="SSF160272">
    <property type="entry name" value="Shew3726-like"/>
    <property type="match status" value="1"/>
</dbReference>
<organism evidence="2 3">
    <name type="scientific">Paraburkholderia silvatlantica</name>
    <dbReference type="NCBI Taxonomy" id="321895"/>
    <lineage>
        <taxon>Bacteria</taxon>
        <taxon>Pseudomonadati</taxon>
        <taxon>Pseudomonadota</taxon>
        <taxon>Betaproteobacteria</taxon>
        <taxon>Burkholderiales</taxon>
        <taxon>Burkholderiaceae</taxon>
        <taxon>Paraburkholderia</taxon>
    </lineage>
</organism>
<gene>
    <name evidence="2" type="ORF">C7410_13680</name>
    <name evidence="1" type="ORF">FHX59_000942</name>
</gene>
<proteinExistence type="predicted"/>
<evidence type="ECO:0000313" key="2">
    <source>
        <dbReference type="EMBL" id="PYE14909.1"/>
    </source>
</evidence>
<dbReference type="Proteomes" id="UP000533533">
    <property type="component" value="Unassembled WGS sequence"/>
</dbReference>
<dbReference type="Gene3D" id="3.30.160.140">
    <property type="entry name" value="Shew3726-like"/>
    <property type="match status" value="1"/>
</dbReference>
<dbReference type="AlphaFoldDB" id="A0A2U1AN48"/>
<dbReference type="InterPro" id="IPR009962">
    <property type="entry name" value="DUF1488"/>
</dbReference>